<dbReference type="AlphaFoldDB" id="A0A2S1PJI2"/>
<keyword evidence="1" id="KW-0614">Plasmid</keyword>
<proteinExistence type="predicted"/>
<evidence type="ECO:0000313" key="1">
    <source>
        <dbReference type="EMBL" id="AWH58633.1"/>
    </source>
</evidence>
<protein>
    <submittedName>
        <fullName evidence="1">Uncharacterized protein</fullName>
    </submittedName>
</protein>
<geneLocation type="plasmid" evidence="1">
    <name>pPHE101</name>
</geneLocation>
<accession>A0A2S1PJI2</accession>
<sequence>MNQTPRQERMLFGDEADAHAFWKDKEWKTFAVDLIAHTGRKQKVIHTMYVRARSSGDAAQCAKDNDWTRKPKPRYVARLAGPRELGCTPAPKSINDQG</sequence>
<dbReference type="EMBL" id="MH061178">
    <property type="protein sequence ID" value="AWH58633.1"/>
    <property type="molecule type" value="Genomic_DNA"/>
</dbReference>
<reference evidence="1" key="1">
    <citation type="submission" date="2018-03" db="EMBL/GenBank/DDBJ databases">
        <title>IS1411 plays an important role in catabolic performance of phenol degrading strains in an environment continuously polluted by oil shale industry.</title>
        <authorList>
            <person name="Naanuri E."/>
            <person name="Heinaru E."/>
            <person name="Joesaar M."/>
            <person name="Heinaru A."/>
        </authorList>
    </citation>
    <scope>NUCLEOTIDE SEQUENCE</scope>
    <source>
        <strain evidence="1">P101</strain>
        <plasmid evidence="1">pPHE101</plasmid>
    </source>
</reference>
<name>A0A2S1PJI2_9PSED</name>
<organism evidence="1">
    <name type="scientific">Pseudomonas thivervalensis</name>
    <dbReference type="NCBI Taxonomy" id="86265"/>
    <lineage>
        <taxon>Bacteria</taxon>
        <taxon>Pseudomonadati</taxon>
        <taxon>Pseudomonadota</taxon>
        <taxon>Gammaproteobacteria</taxon>
        <taxon>Pseudomonadales</taxon>
        <taxon>Pseudomonadaceae</taxon>
        <taxon>Pseudomonas</taxon>
    </lineage>
</organism>